<dbReference type="RefSeq" id="XP_009162056.1">
    <property type="nucleotide sequence ID" value="XM_009163792.1"/>
</dbReference>
<dbReference type="GO" id="GO:0005509">
    <property type="term" value="F:calcium ion binding"/>
    <property type="evidence" value="ECO:0007669"/>
    <property type="project" value="InterPro"/>
</dbReference>
<evidence type="ECO:0000313" key="10">
    <source>
        <dbReference type="Proteomes" id="UP000054324"/>
    </source>
</evidence>
<dbReference type="Proteomes" id="UP000054324">
    <property type="component" value="Unassembled WGS sequence"/>
</dbReference>
<keyword evidence="7" id="KW-0326">Glycosidase</keyword>
<feature type="region of interest" description="Disordered" evidence="8">
    <location>
        <begin position="822"/>
        <end position="845"/>
    </location>
</feature>
<dbReference type="Pfam" id="PF01532">
    <property type="entry name" value="Glyco_hydro_47"/>
    <property type="match status" value="1"/>
</dbReference>
<protein>
    <recommendedName>
        <fullName evidence="7">alpha-1,2-Mannosidase</fullName>
        <ecNumber evidence="7">3.2.1.-</ecNumber>
    </recommendedName>
</protein>
<organism evidence="9 10">
    <name type="scientific">Opisthorchis viverrini</name>
    <name type="common">Southeast Asian liver fluke</name>
    <dbReference type="NCBI Taxonomy" id="6198"/>
    <lineage>
        <taxon>Eukaryota</taxon>
        <taxon>Metazoa</taxon>
        <taxon>Spiralia</taxon>
        <taxon>Lophotrochozoa</taxon>
        <taxon>Platyhelminthes</taxon>
        <taxon>Trematoda</taxon>
        <taxon>Digenea</taxon>
        <taxon>Opisthorchiida</taxon>
        <taxon>Opisthorchiata</taxon>
        <taxon>Opisthorchiidae</taxon>
        <taxon>Opisthorchis</taxon>
    </lineage>
</organism>
<evidence type="ECO:0000256" key="8">
    <source>
        <dbReference type="SAM" id="MobiDB-lite"/>
    </source>
</evidence>
<dbReference type="InterPro" id="IPR012341">
    <property type="entry name" value="6hp_glycosidase-like_sf"/>
</dbReference>
<keyword evidence="3" id="KW-0256">Endoplasmic reticulum</keyword>
<comment type="similarity">
    <text evidence="2 7">Belongs to the glycosyl hydrolase 47 family.</text>
</comment>
<comment type="subcellular location">
    <subcellularLocation>
        <location evidence="1">Endoplasmic reticulum</location>
    </subcellularLocation>
</comment>
<keyword evidence="10" id="KW-1185">Reference proteome</keyword>
<keyword evidence="7" id="KW-0378">Hydrolase</keyword>
<evidence type="ECO:0000256" key="7">
    <source>
        <dbReference type="RuleBase" id="RU361193"/>
    </source>
</evidence>
<feature type="active site" evidence="5">
    <location>
        <position position="455"/>
    </location>
</feature>
<dbReference type="STRING" id="6198.A0A075AK04"/>
<keyword evidence="6" id="KW-0106">Calcium</keyword>
<dbReference type="PRINTS" id="PR00747">
    <property type="entry name" value="GLYHDRLASE47"/>
</dbReference>
<dbReference type="GO" id="GO:0005975">
    <property type="term" value="P:carbohydrate metabolic process"/>
    <property type="evidence" value="ECO:0007669"/>
    <property type="project" value="InterPro"/>
</dbReference>
<name>A0A075AK04_OPIVI</name>
<feature type="compositionally biased region" description="Polar residues" evidence="8">
    <location>
        <begin position="822"/>
        <end position="835"/>
    </location>
</feature>
<gene>
    <name evidence="9" type="ORF">T265_00135</name>
</gene>
<feature type="binding site" evidence="6">
    <location>
        <position position="541"/>
    </location>
    <ligand>
        <name>Ca(2+)</name>
        <dbReference type="ChEBI" id="CHEBI:29108"/>
    </ligand>
</feature>
<dbReference type="PANTHER" id="PTHR45679">
    <property type="entry name" value="ER DEGRADATION-ENHANCING ALPHA-MANNOSIDASE-LIKE PROTEIN 2"/>
    <property type="match status" value="1"/>
</dbReference>
<dbReference type="KEGG" id="ovi:T265_00135"/>
<dbReference type="CTD" id="20314323"/>
<evidence type="ECO:0000313" key="9">
    <source>
        <dbReference type="EMBL" id="KER34289.1"/>
    </source>
</evidence>
<dbReference type="GeneID" id="20314323"/>
<accession>A0A075AK04</accession>
<keyword evidence="4" id="KW-0325">Glycoprotein</keyword>
<feature type="active site" description="Proton donor" evidence="5">
    <location>
        <position position="437"/>
    </location>
</feature>
<dbReference type="PANTHER" id="PTHR45679:SF2">
    <property type="entry name" value="ER DEGRADATION-ENHANCING ALPHA-MANNOSIDASE-LIKE PROTEIN 3"/>
    <property type="match status" value="1"/>
</dbReference>
<keyword evidence="6" id="KW-0479">Metal-binding</keyword>
<reference evidence="9 10" key="1">
    <citation type="submission" date="2013-11" db="EMBL/GenBank/DDBJ databases">
        <title>Opisthorchis viverrini - life in the bile duct.</title>
        <authorList>
            <person name="Young N.D."/>
            <person name="Nagarajan N."/>
            <person name="Lin S.J."/>
            <person name="Korhonen P.K."/>
            <person name="Jex A.R."/>
            <person name="Hall R.S."/>
            <person name="Safavi-Hemami H."/>
            <person name="Kaewkong W."/>
            <person name="Bertrand D."/>
            <person name="Gao S."/>
            <person name="Seet Q."/>
            <person name="Wongkham S."/>
            <person name="Teh B.T."/>
            <person name="Wongkham C."/>
            <person name="Intapan P.M."/>
            <person name="Maleewong W."/>
            <person name="Yang X."/>
            <person name="Hu M."/>
            <person name="Wang Z."/>
            <person name="Hofmann A."/>
            <person name="Sternberg P.W."/>
            <person name="Tan P."/>
            <person name="Wang J."/>
            <person name="Gasser R.B."/>
        </authorList>
    </citation>
    <scope>NUCLEOTIDE SEQUENCE [LARGE SCALE GENOMIC DNA]</scope>
</reference>
<evidence type="ECO:0000256" key="5">
    <source>
        <dbReference type="PIRSR" id="PIRSR601382-1"/>
    </source>
</evidence>
<sequence length="1222" mass="136380">MLCCPFRHIRTAKLSSYNQKLKDLIHMEACNIRTLCQVGQQASFAETLFSLSVGGPAFEWTLDHIRHKVIADTSGNSQSGVPIVKPLKPVWTQIDGASYECRCLAHSGFHAFSDISVSDNHAFPADELMPLSCKGRYRDPLNSRGDLDYTLGNFSLTMIDSLDSLFLFSALEEFESAVRLVLENVRFDTDVDVSVFETNIRILGGLLGAHVSAMEIQKANSSRMKWYTDELLQMATDIGDRLLPAFNTSTGIPLPIINLRYGDRGESTCTACAGTMILEFAALSRLTGNPIYEEKAVRAMAYLWKQRSRYSDLVGRVINVHSGDWVLRDSGIGAGIDSYYEYLLKAYVLLGEPVYLHRFHTHYQAIKRYVSGPESARFPFLFLDVNMHSPSQRSRSFMDALFAFWPGIQVLLGDIKSAVALHEYLFQVHKRNKLLPEAFTPDLRVHWGQHLMRPEFIESTYLLYRATNDPYYLEVGARVVDDLQNYTRVPCGYAAVEDVRTMNLSDRFDSFVLAETFKYLYLLFTEPSDLPFSLGDYIFTTEAHLLPLSLSQVRPKNTSSVFMFDGTHNAESHISPVEPTDHHGDRDPSAEAKLRRSSICPAVEFEYTHPFSPNECRPIQEFLDNGHKISNIDTTSCSIWDGPSCHRGRRMLMHLTQPERLIPYACPGAITQRMWQTIELIREPLRQLGVRSNTAVQDYSTPSEQQGASHVPLLVRASDFRPENPNHLSAVKQMGIEFSVTKDGRLMLRHDQSTADSPQLALAGLLFIQELLLLNKVNQHSEGAFVEPRHVVLLNPPSFGRVRFSACPAYFGLFPGESNAATSTVVTGDSQSTTSHTDKGTDEETLKALPSKWRPLVAPVRVAYPLDGCTEVHSEGTAYPSPSLKWDGNSDESAPEATMTDLGTKLGLGPLAGSIGLIRRGGCLFAGAVGGIVVDNIDHSSASVSSLFTMSGEEDPAKNDVDIPFVLLFGKERDHLLDEMRKHWKATGKPTEVMITKKYDPTVSLTAAFNAFKEHQLSWAPHNIPITQFTFHSNVRSSSDVSRLHVYRLPSLASGGLSVTRLPGQSYSCNPRVYENPATCSFDGPTPVGPHWRLSLLVGKEELNTYYTSLDGGSPQNTDLWISGLNVTMWRTRMSAHCTGILLALAEAALFKASKADATVPTFPAFWVLRVDTCLDQLHERARFEYAFHTSNTLHNVNFLEEVSMTWTFQPLLDMVTSSTQI</sequence>
<evidence type="ECO:0000256" key="6">
    <source>
        <dbReference type="PIRSR" id="PIRSR601382-2"/>
    </source>
</evidence>
<feature type="active site" description="Proton donor" evidence="5">
    <location>
        <position position="197"/>
    </location>
</feature>
<evidence type="ECO:0000256" key="4">
    <source>
        <dbReference type="ARBA" id="ARBA00023180"/>
    </source>
</evidence>
<dbReference type="OrthoDB" id="8118055at2759"/>
<dbReference type="Gene3D" id="1.50.10.10">
    <property type="match status" value="1"/>
</dbReference>
<dbReference type="GO" id="GO:0044322">
    <property type="term" value="C:endoplasmic reticulum quality control compartment"/>
    <property type="evidence" value="ECO:0007669"/>
    <property type="project" value="GOC"/>
</dbReference>
<proteinExistence type="inferred from homology"/>
<dbReference type="Gene3D" id="3.50.30.30">
    <property type="match status" value="1"/>
</dbReference>
<feature type="compositionally biased region" description="Basic and acidic residues" evidence="8">
    <location>
        <begin position="836"/>
        <end position="845"/>
    </location>
</feature>
<feature type="active site" evidence="5">
    <location>
        <position position="337"/>
    </location>
</feature>
<dbReference type="InterPro" id="IPR001382">
    <property type="entry name" value="Glyco_hydro_47"/>
</dbReference>
<evidence type="ECO:0000256" key="1">
    <source>
        <dbReference type="ARBA" id="ARBA00004240"/>
    </source>
</evidence>
<dbReference type="InterPro" id="IPR044674">
    <property type="entry name" value="EDEM1/2/3"/>
</dbReference>
<dbReference type="InterPro" id="IPR036026">
    <property type="entry name" value="Seven-hairpin_glycosidases"/>
</dbReference>
<dbReference type="EMBL" id="KL596619">
    <property type="protein sequence ID" value="KER34289.1"/>
    <property type="molecule type" value="Genomic_DNA"/>
</dbReference>
<dbReference type="GO" id="GO:0016020">
    <property type="term" value="C:membrane"/>
    <property type="evidence" value="ECO:0007669"/>
    <property type="project" value="InterPro"/>
</dbReference>
<dbReference type="GO" id="GO:1904380">
    <property type="term" value="P:endoplasmic reticulum mannose trimming"/>
    <property type="evidence" value="ECO:0007669"/>
    <property type="project" value="InterPro"/>
</dbReference>
<evidence type="ECO:0000256" key="2">
    <source>
        <dbReference type="ARBA" id="ARBA00007658"/>
    </source>
</evidence>
<evidence type="ECO:0000256" key="3">
    <source>
        <dbReference type="ARBA" id="ARBA00022824"/>
    </source>
</evidence>
<dbReference type="AlphaFoldDB" id="A0A075AK04"/>
<dbReference type="GO" id="GO:0004571">
    <property type="term" value="F:mannosyl-oligosaccharide 1,2-alpha-mannosidase activity"/>
    <property type="evidence" value="ECO:0007669"/>
    <property type="project" value="InterPro"/>
</dbReference>
<dbReference type="EC" id="3.2.1.-" evidence="7"/>
<comment type="cofactor">
    <cofactor evidence="6">
        <name>Ca(2+)</name>
        <dbReference type="ChEBI" id="CHEBI:29108"/>
    </cofactor>
</comment>
<dbReference type="SUPFAM" id="SSF48225">
    <property type="entry name" value="Seven-hairpin glycosidases"/>
    <property type="match status" value="1"/>
</dbReference>